<proteinExistence type="predicted"/>
<dbReference type="EMBL" id="KZ825317">
    <property type="protein sequence ID" value="RAH49546.1"/>
    <property type="molecule type" value="Genomic_DNA"/>
</dbReference>
<evidence type="ECO:0000313" key="1">
    <source>
        <dbReference type="EMBL" id="RAH49546.1"/>
    </source>
</evidence>
<sequence>MTPTSYASSSLLCLDTHHSNAYDENMKLNLQVLNKEVLNEDVFNQAATIDPRLTSLDWQWSAESFGIEMDTMRSMPYMGGSQVVSYVGGATSSCIVQTATATNQVNSAQLSQRLRFDGSFAANAYDDGQIAIAQHGRRYNHLSMLILRMYNRIPKKMESQETN</sequence>
<keyword evidence="2" id="KW-1185">Reference proteome</keyword>
<name>A0ACD1GKE0_9EURO</name>
<organism evidence="1 2">
    <name type="scientific">Aspergillus brunneoviolaceus CBS 621.78</name>
    <dbReference type="NCBI Taxonomy" id="1450534"/>
    <lineage>
        <taxon>Eukaryota</taxon>
        <taxon>Fungi</taxon>
        <taxon>Dikarya</taxon>
        <taxon>Ascomycota</taxon>
        <taxon>Pezizomycotina</taxon>
        <taxon>Eurotiomycetes</taxon>
        <taxon>Eurotiomycetidae</taxon>
        <taxon>Eurotiales</taxon>
        <taxon>Aspergillaceae</taxon>
        <taxon>Aspergillus</taxon>
        <taxon>Aspergillus subgen. Circumdati</taxon>
    </lineage>
</organism>
<dbReference type="Proteomes" id="UP000249057">
    <property type="component" value="Unassembled WGS sequence"/>
</dbReference>
<protein>
    <submittedName>
        <fullName evidence="1">Uncharacterized protein</fullName>
    </submittedName>
</protein>
<reference evidence="1" key="1">
    <citation type="submission" date="2018-02" db="EMBL/GenBank/DDBJ databases">
        <title>The genomes of Aspergillus section Nigri reveals drivers in fungal speciation.</title>
        <authorList>
            <consortium name="DOE Joint Genome Institute"/>
            <person name="Vesth T.C."/>
            <person name="Nybo J."/>
            <person name="Theobald S."/>
            <person name="Brandl J."/>
            <person name="Frisvad J.C."/>
            <person name="Nielsen K.F."/>
            <person name="Lyhne E.K."/>
            <person name="Kogle M.E."/>
            <person name="Kuo A."/>
            <person name="Riley R."/>
            <person name="Clum A."/>
            <person name="Nolan M."/>
            <person name="Lipzen A."/>
            <person name="Salamov A."/>
            <person name="Henrissat B."/>
            <person name="Wiebenga A."/>
            <person name="De vries R.P."/>
            <person name="Grigoriev I.V."/>
            <person name="Mortensen U.H."/>
            <person name="Andersen M.R."/>
            <person name="Baker S.E."/>
        </authorList>
    </citation>
    <scope>NUCLEOTIDE SEQUENCE</scope>
    <source>
        <strain evidence="1">CBS 621.78</strain>
    </source>
</reference>
<accession>A0ACD1GKE0</accession>
<gene>
    <name evidence="1" type="ORF">BO95DRAFT_459938</name>
</gene>
<evidence type="ECO:0000313" key="2">
    <source>
        <dbReference type="Proteomes" id="UP000249057"/>
    </source>
</evidence>